<proteinExistence type="predicted"/>
<evidence type="ECO:0000256" key="1">
    <source>
        <dbReference type="ARBA" id="ARBA00022598"/>
    </source>
</evidence>
<reference evidence="4 5" key="1">
    <citation type="submission" date="2018-12" db="EMBL/GenBank/DDBJ databases">
        <title>The whole draft genome of Streptomyce luteoverticillatus CGMCC 15060.</title>
        <authorList>
            <person name="Feng Z."/>
            <person name="Chen G."/>
            <person name="Zhang J."/>
            <person name="Zhu H."/>
            <person name="Yu X."/>
            <person name="Zhang W."/>
            <person name="Zhang X."/>
        </authorList>
    </citation>
    <scope>NUCLEOTIDE SEQUENCE [LARGE SCALE GENOMIC DNA]</scope>
    <source>
        <strain evidence="4 5">CGMCC 15060</strain>
    </source>
</reference>
<dbReference type="Pfam" id="PF07478">
    <property type="entry name" value="Dala_Dala_lig_C"/>
    <property type="match status" value="1"/>
</dbReference>
<dbReference type="EMBL" id="CP034587">
    <property type="protein sequence ID" value="AZQ74736.1"/>
    <property type="molecule type" value="Genomic_DNA"/>
</dbReference>
<dbReference type="GO" id="GO:0046872">
    <property type="term" value="F:metal ion binding"/>
    <property type="evidence" value="ECO:0007669"/>
    <property type="project" value="InterPro"/>
</dbReference>
<dbReference type="OrthoDB" id="9813261at2"/>
<dbReference type="SUPFAM" id="SSF56059">
    <property type="entry name" value="Glutathione synthetase ATP-binding domain-like"/>
    <property type="match status" value="1"/>
</dbReference>
<keyword evidence="2" id="KW-0547">Nucleotide-binding</keyword>
<dbReference type="InterPro" id="IPR011095">
    <property type="entry name" value="Dala_Dala_lig_C"/>
</dbReference>
<dbReference type="InterPro" id="IPR011761">
    <property type="entry name" value="ATP-grasp"/>
</dbReference>
<dbReference type="Gene3D" id="3.30.470.20">
    <property type="entry name" value="ATP-grasp fold, B domain"/>
    <property type="match status" value="1"/>
</dbReference>
<evidence type="ECO:0000313" key="4">
    <source>
        <dbReference type="EMBL" id="AZQ74736.1"/>
    </source>
</evidence>
<accession>A0A3Q9G071</accession>
<evidence type="ECO:0000313" key="5">
    <source>
        <dbReference type="Proteomes" id="UP000267900"/>
    </source>
</evidence>
<evidence type="ECO:0000259" key="3">
    <source>
        <dbReference type="PROSITE" id="PS50975"/>
    </source>
</evidence>
<keyword evidence="5" id="KW-1185">Reference proteome</keyword>
<dbReference type="PROSITE" id="PS50975">
    <property type="entry name" value="ATP_GRASP"/>
    <property type="match status" value="1"/>
</dbReference>
<dbReference type="AlphaFoldDB" id="A0A3Q9G071"/>
<keyword evidence="2" id="KW-0067">ATP-binding</keyword>
<evidence type="ECO:0000256" key="2">
    <source>
        <dbReference type="PROSITE-ProRule" id="PRU00409"/>
    </source>
</evidence>
<feature type="domain" description="ATP-grasp" evidence="3">
    <location>
        <begin position="15"/>
        <end position="79"/>
    </location>
</feature>
<organism evidence="4 5">
    <name type="scientific">Streptomyces luteoverticillatus</name>
    <name type="common">Streptoverticillium luteoverticillatus</name>
    <dbReference type="NCBI Taxonomy" id="66425"/>
    <lineage>
        <taxon>Bacteria</taxon>
        <taxon>Bacillati</taxon>
        <taxon>Actinomycetota</taxon>
        <taxon>Actinomycetes</taxon>
        <taxon>Kitasatosporales</taxon>
        <taxon>Streptomycetaceae</taxon>
        <taxon>Streptomyces</taxon>
    </lineage>
</organism>
<dbReference type="GO" id="GO:0008716">
    <property type="term" value="F:D-alanine-D-alanine ligase activity"/>
    <property type="evidence" value="ECO:0007669"/>
    <property type="project" value="InterPro"/>
</dbReference>
<sequence>MPVGPSEGPDRRHGQLARHVFRLIGAHGVLRGDFLAIPSGWVTLLEANTLPGLSPRGNLATMARADGIGYPALIRQLMLSAFTKPAYLP</sequence>
<dbReference type="GO" id="GO:0005524">
    <property type="term" value="F:ATP binding"/>
    <property type="evidence" value="ECO:0007669"/>
    <property type="project" value="UniProtKB-UniRule"/>
</dbReference>
<protein>
    <recommendedName>
        <fullName evidence="3">ATP-grasp domain-containing protein</fullName>
    </recommendedName>
</protein>
<gene>
    <name evidence="4" type="ORF">EKH77_29180</name>
</gene>
<keyword evidence="1" id="KW-0436">Ligase</keyword>
<name>A0A3Q9G071_STRLT</name>
<dbReference type="Proteomes" id="UP000267900">
    <property type="component" value="Chromosome"/>
</dbReference>